<proteinExistence type="predicted"/>
<feature type="compositionally biased region" description="Low complexity" evidence="1">
    <location>
        <begin position="346"/>
        <end position="355"/>
    </location>
</feature>
<protein>
    <submittedName>
        <fullName evidence="2">Uncharacterized protein YrrD</fullName>
    </submittedName>
</protein>
<dbReference type="Proteomes" id="UP000530850">
    <property type="component" value="Unassembled WGS sequence"/>
</dbReference>
<sequence>MDETNAIVPVDGEVSYVAEVTAEGVPIFDSKELQGLRVVMPKASKKDPDATKRVGKLRNFVFHPKGKRLVGFLVKRPDVALMFHRKDLFVGVNGFDIVDGRIMVRDADDATDKGACKALGVDLDECVLWIGLPVMCDDGTEFGLVGSVEFNSRTGEVLTLVVDGGMTANALLGTRRIPASEIKGFRFGMGAALNQYEVDEEEDIIRGAILVNDSVKQLETEGGVADAAGAAAAVVADRAQAVWDSAKPMMSEAAHAAGEVATKGAYATGKQIKKASGMFGAFKDEYEKAAAPDAAPLPAQEEVEYVYMDEDGNEVEYVDEDGNPVHPDGTPIEQPKPRPAAKKAAKSTSGSAGRAVGAHLKKAGGMFSAFKEEYDKARHE</sequence>
<evidence type="ECO:0000313" key="2">
    <source>
        <dbReference type="EMBL" id="MBB3171900.1"/>
    </source>
</evidence>
<dbReference type="EMBL" id="JACHYA010000006">
    <property type="protein sequence ID" value="MBB3171900.1"/>
    <property type="molecule type" value="Genomic_DNA"/>
</dbReference>
<dbReference type="RefSeq" id="WP_214647085.1">
    <property type="nucleotide sequence ID" value="NZ_JACHYA010000006.1"/>
</dbReference>
<name>A0A7W5GQ11_9ACTN</name>
<comment type="caution">
    <text evidence="2">The sequence shown here is derived from an EMBL/GenBank/DDBJ whole genome shotgun (WGS) entry which is preliminary data.</text>
</comment>
<evidence type="ECO:0000256" key="1">
    <source>
        <dbReference type="SAM" id="MobiDB-lite"/>
    </source>
</evidence>
<dbReference type="AlphaFoldDB" id="A0A7W5GQ11"/>
<feature type="region of interest" description="Disordered" evidence="1">
    <location>
        <begin position="319"/>
        <end position="357"/>
    </location>
</feature>
<accession>A0A7W5GQ11</accession>
<reference evidence="2 3" key="1">
    <citation type="submission" date="2020-08" db="EMBL/GenBank/DDBJ databases">
        <title>Sequencing the genomes of 1000 actinobacteria strains.</title>
        <authorList>
            <person name="Klenk H.-P."/>
        </authorList>
    </citation>
    <scope>NUCLEOTIDE SEQUENCE [LARGE SCALE GENOMIC DNA]</scope>
    <source>
        <strain evidence="2 3">DSM 22242</strain>
    </source>
</reference>
<dbReference type="InterPro" id="IPR011033">
    <property type="entry name" value="PRC_barrel-like_sf"/>
</dbReference>
<organism evidence="2 3">
    <name type="scientific">Parvibacter caecicola</name>
    <dbReference type="NCBI Taxonomy" id="747645"/>
    <lineage>
        <taxon>Bacteria</taxon>
        <taxon>Bacillati</taxon>
        <taxon>Actinomycetota</taxon>
        <taxon>Coriobacteriia</taxon>
        <taxon>Coriobacteriales</taxon>
        <taxon>Coriobacteriaceae</taxon>
        <taxon>Parvibacter</taxon>
    </lineage>
</organism>
<evidence type="ECO:0000313" key="3">
    <source>
        <dbReference type="Proteomes" id="UP000530850"/>
    </source>
</evidence>
<dbReference type="Gene3D" id="2.30.30.240">
    <property type="entry name" value="PRC-barrel domain"/>
    <property type="match status" value="1"/>
</dbReference>
<dbReference type="SUPFAM" id="SSF50346">
    <property type="entry name" value="PRC-barrel domain"/>
    <property type="match status" value="1"/>
</dbReference>
<gene>
    <name evidence="2" type="ORF">FHR31_001731</name>
</gene>
<dbReference type="GeneID" id="93357332"/>